<protein>
    <submittedName>
        <fullName evidence="6">2-polyprenyl-6-methoxyphenol hydroxylase</fullName>
    </submittedName>
</protein>
<evidence type="ECO:0000256" key="3">
    <source>
        <dbReference type="ARBA" id="ARBA00022827"/>
    </source>
</evidence>
<evidence type="ECO:0000256" key="1">
    <source>
        <dbReference type="ARBA" id="ARBA00001974"/>
    </source>
</evidence>
<dbReference type="InterPro" id="IPR036188">
    <property type="entry name" value="FAD/NAD-bd_sf"/>
</dbReference>
<dbReference type="EMBL" id="FRXO01000003">
    <property type="protein sequence ID" value="SHO64726.1"/>
    <property type="molecule type" value="Genomic_DNA"/>
</dbReference>
<dbReference type="GO" id="GO:0071949">
    <property type="term" value="F:FAD binding"/>
    <property type="evidence" value="ECO:0007669"/>
    <property type="project" value="InterPro"/>
</dbReference>
<feature type="region of interest" description="Disordered" evidence="4">
    <location>
        <begin position="400"/>
        <end position="421"/>
    </location>
</feature>
<accession>A0A1M7ZJ88</accession>
<dbReference type="InterPro" id="IPR002938">
    <property type="entry name" value="FAD-bd"/>
</dbReference>
<dbReference type="GO" id="GO:0016709">
    <property type="term" value="F:oxidoreductase activity, acting on paired donors, with incorporation or reduction of molecular oxygen, NAD(P)H as one donor, and incorporation of one atom of oxygen"/>
    <property type="evidence" value="ECO:0007669"/>
    <property type="project" value="UniProtKB-ARBA"/>
</dbReference>
<name>A0A1M7ZJ88_9HYPH</name>
<sequence>MASLPNVPVLIAGAGPTGLTLALTLRRWGIPVRLIDRAPAPATVSKALAVWSASLEALASLGVVDAFEADGTRLRSLTVGDGEKVLSRLVVGEGIDSPYPYPLLLPQSRTEAILGARAEAEGIAVERGVELVGLAQDEAGVTARLRHADGREEDARALYLVGADGARSFVRNTLGIAFEGYTEPQTFLLGDVGITGTDLDRASIYIWWHNGSTVALFPFGGDVWRIFAVRNGEGDTPPTLEELQDQMDRHGPPGARLHDPSWLSAFRTNERLAAHYRSGRVFLAGDAAHIHSPAGGQGMNTGIQDAVNLGWKLAYALRGLGEGDLLLDSYEAERRPVARDVVAGASQKLHVAFADGKMQRLLRNIAVSMIGRIPAAQKMLQVELSETGIAYHDGPLVALGAPPRHPKRTDAGTRARDATFRDEGGGDATLWPLLAGPHHTLILFEDDDRPLALDADITAFVGPDLFLVRIPAAGDPGGKARERYHLRGPGWVLVRPDQVVAARGGADTLSLLANYLGRVLRKNV</sequence>
<dbReference type="Pfam" id="PF01494">
    <property type="entry name" value="FAD_binding_3"/>
    <property type="match status" value="1"/>
</dbReference>
<organism evidence="6 7">
    <name type="scientific">Pseudoxanthobacter soli DSM 19599</name>
    <dbReference type="NCBI Taxonomy" id="1123029"/>
    <lineage>
        <taxon>Bacteria</taxon>
        <taxon>Pseudomonadati</taxon>
        <taxon>Pseudomonadota</taxon>
        <taxon>Alphaproteobacteria</taxon>
        <taxon>Hyphomicrobiales</taxon>
        <taxon>Segnochrobactraceae</taxon>
        <taxon>Pseudoxanthobacter</taxon>
    </lineage>
</organism>
<evidence type="ECO:0000256" key="4">
    <source>
        <dbReference type="SAM" id="MobiDB-lite"/>
    </source>
</evidence>
<dbReference type="PANTHER" id="PTHR43004">
    <property type="entry name" value="TRK SYSTEM POTASSIUM UPTAKE PROTEIN"/>
    <property type="match status" value="1"/>
</dbReference>
<feature type="domain" description="FAD-binding" evidence="5">
    <location>
        <begin position="7"/>
        <end position="343"/>
    </location>
</feature>
<dbReference type="Gene3D" id="3.50.50.60">
    <property type="entry name" value="FAD/NAD(P)-binding domain"/>
    <property type="match status" value="1"/>
</dbReference>
<keyword evidence="2" id="KW-0285">Flavoprotein</keyword>
<dbReference type="OrthoDB" id="9791689at2"/>
<dbReference type="Proteomes" id="UP000186406">
    <property type="component" value="Unassembled WGS sequence"/>
</dbReference>
<keyword evidence="7" id="KW-1185">Reference proteome</keyword>
<evidence type="ECO:0000313" key="6">
    <source>
        <dbReference type="EMBL" id="SHO64726.1"/>
    </source>
</evidence>
<comment type="cofactor">
    <cofactor evidence="1">
        <name>FAD</name>
        <dbReference type="ChEBI" id="CHEBI:57692"/>
    </cofactor>
</comment>
<dbReference type="PRINTS" id="PR00420">
    <property type="entry name" value="RNGMNOXGNASE"/>
</dbReference>
<dbReference type="Gene3D" id="3.30.70.2450">
    <property type="match status" value="1"/>
</dbReference>
<proteinExistence type="predicted"/>
<evidence type="ECO:0000313" key="7">
    <source>
        <dbReference type="Proteomes" id="UP000186406"/>
    </source>
</evidence>
<keyword evidence="3" id="KW-0274">FAD</keyword>
<evidence type="ECO:0000259" key="5">
    <source>
        <dbReference type="Pfam" id="PF01494"/>
    </source>
</evidence>
<dbReference type="STRING" id="1123029.SAMN02745172_01841"/>
<feature type="compositionally biased region" description="Basic and acidic residues" evidence="4">
    <location>
        <begin position="408"/>
        <end position="421"/>
    </location>
</feature>
<reference evidence="6 7" key="1">
    <citation type="submission" date="2016-12" db="EMBL/GenBank/DDBJ databases">
        <authorList>
            <person name="Song W.-J."/>
            <person name="Kurnit D.M."/>
        </authorList>
    </citation>
    <scope>NUCLEOTIDE SEQUENCE [LARGE SCALE GENOMIC DNA]</scope>
    <source>
        <strain evidence="6 7">DSM 19599</strain>
    </source>
</reference>
<dbReference type="InterPro" id="IPR050641">
    <property type="entry name" value="RIFMO-like"/>
</dbReference>
<dbReference type="PANTHER" id="PTHR43004:SF19">
    <property type="entry name" value="BINDING MONOOXYGENASE, PUTATIVE (JCVI)-RELATED"/>
    <property type="match status" value="1"/>
</dbReference>
<evidence type="ECO:0000256" key="2">
    <source>
        <dbReference type="ARBA" id="ARBA00022630"/>
    </source>
</evidence>
<dbReference type="Gene3D" id="3.40.30.120">
    <property type="match status" value="1"/>
</dbReference>
<dbReference type="RefSeq" id="WP_073627814.1">
    <property type="nucleotide sequence ID" value="NZ_FRXO01000003.1"/>
</dbReference>
<dbReference type="AlphaFoldDB" id="A0A1M7ZJ88"/>
<gene>
    <name evidence="6" type="ORF">SAMN02745172_01841</name>
</gene>
<dbReference type="SUPFAM" id="SSF51905">
    <property type="entry name" value="FAD/NAD(P)-binding domain"/>
    <property type="match status" value="1"/>
</dbReference>